<dbReference type="EMBL" id="GBEZ01004608">
    <property type="protein sequence ID" value="JAC80622.1"/>
    <property type="molecule type" value="Transcribed_RNA"/>
</dbReference>
<dbReference type="PROSITE" id="PS50011">
    <property type="entry name" value="PROTEIN_KINASE_DOM"/>
    <property type="match status" value="1"/>
</dbReference>
<feature type="compositionally biased region" description="Pro residues" evidence="11">
    <location>
        <begin position="212"/>
        <end position="222"/>
    </location>
</feature>
<dbReference type="InterPro" id="IPR036770">
    <property type="entry name" value="Ankyrin_rpt-contain_sf"/>
</dbReference>
<dbReference type="PROSITE" id="PS50088">
    <property type="entry name" value="ANK_REPEAT"/>
    <property type="match status" value="3"/>
</dbReference>
<organism evidence="13">
    <name type="scientific">Tetraselmis sp. GSL018</name>
    <dbReference type="NCBI Taxonomy" id="582737"/>
    <lineage>
        <taxon>Eukaryota</taxon>
        <taxon>Viridiplantae</taxon>
        <taxon>Chlorophyta</taxon>
        <taxon>core chlorophytes</taxon>
        <taxon>Chlorodendrophyceae</taxon>
        <taxon>Chlorodendrales</taxon>
        <taxon>Chlorodendraceae</taxon>
        <taxon>Tetraselmis</taxon>
    </lineage>
</organism>
<sequence length="1011" mass="106936">MANDVLEHTRAQELFAQTTGIDVAKQAALRRPPSPLRPQKPQEIYDGAVHDLVEAKRRAIIGEVDHARAGAADPAHQQQQRGRPPSGGRRGMADEPAPPLRSFAKDGPQAPRRQPPSQQQPPREASHGEAPTGERAEPPPAVHRLRRRVHPQAPQPDSGGGAEAEHPRRTTSAPMSPKAPAGEAGPTPVPPPKPARSPSAGPVRQRHLQVGPRPPGAPPPPAGAARDPFRRSRIVRLSQSQQGLEEGGAAAPPPAEPPVGAAATSEGGPEASEEPRPPAGPPPLARPTISFTDSAAPSPKASPASRPAQLLVDAVRSKDESRLAQALTNLRGGQDSGPVLGINDLHPITARTALYEAVALGRLGSVRKLLEAGADPEVAHATQGTPLLYAAAWGEAEIVQALLSAGAKLDSRDCAAFTALHYAAVGGHAGTALVLLEAGADPEAANADGHRPFDIALTGQVAAILANRGLPVGHGSSKKALPVQPSFGIPEEWQQTPHPPAPPATGKGPRASSARSRPGSGRRLVSAGGKQQRPAEDGTGAEPMSSNGSLTASLGSSDDLSPPPKLRLPPKDGRRSQEAQEEQDAPPLPRCASPTASAESPFTAARGEPGDAHRDGTQHAAPDQGGTPRVGLQRVLGGNPADGSPSRFRPGSGGSGSTAQIWLTRRPGSGPSSAGAYFRRIGSPVAQDMAQRTATGLGINAGGLQYQAAMMFHQSVEVKTGDILWTQGELLGEGAYGKVYAGLNQMTGELMAVKVLPLDISNGISAEDQRQHLASLEHELSLYRRFQHKHIVGYIAAHMDFKASTMYIFLEYVPGGSIAHMLERFSAFSEELTRNFTRQLLLGLEYLHGCKVIHRDLKGGNVLVTRDGRVKLADFGASKAYHEATITDGMKSIRGSVFWMAPEVIKGTGYGRRADIWSVGCTVIEMLSGKHPWPQLADNHWTAMFQIARTQTGPPIPEHISPVAKDFLSLCFQIDPQYRPTASELLHHPFVSHIPNAFREAEEARDLNHSL</sequence>
<evidence type="ECO:0000256" key="11">
    <source>
        <dbReference type="SAM" id="MobiDB-lite"/>
    </source>
</evidence>
<dbReference type="PROSITE" id="PS00107">
    <property type="entry name" value="PROTEIN_KINASE_ATP"/>
    <property type="match status" value="1"/>
</dbReference>
<feature type="repeat" description="ANK" evidence="9">
    <location>
        <begin position="349"/>
        <end position="381"/>
    </location>
</feature>
<keyword evidence="5 13" id="KW-0418">Kinase</keyword>
<dbReference type="InterPro" id="IPR002110">
    <property type="entry name" value="Ankyrin_rpt"/>
</dbReference>
<dbReference type="InterPro" id="IPR011009">
    <property type="entry name" value="Kinase-like_dom_sf"/>
</dbReference>
<feature type="compositionally biased region" description="Basic and acidic residues" evidence="11">
    <location>
        <begin position="608"/>
        <end position="617"/>
    </location>
</feature>
<evidence type="ECO:0000256" key="5">
    <source>
        <dbReference type="ARBA" id="ARBA00022777"/>
    </source>
</evidence>
<dbReference type="PANTHER" id="PTHR48016:SF56">
    <property type="entry name" value="MAPKK KINASE"/>
    <property type="match status" value="1"/>
</dbReference>
<evidence type="ECO:0000256" key="6">
    <source>
        <dbReference type="ARBA" id="ARBA00022840"/>
    </source>
</evidence>
<feature type="binding site" evidence="10">
    <location>
        <position position="754"/>
    </location>
    <ligand>
        <name>ATP</name>
        <dbReference type="ChEBI" id="CHEBI:30616"/>
    </ligand>
</feature>
<dbReference type="SUPFAM" id="SSF56112">
    <property type="entry name" value="Protein kinase-like (PK-like)"/>
    <property type="match status" value="1"/>
</dbReference>
<feature type="region of interest" description="Disordered" evidence="11">
    <location>
        <begin position="64"/>
        <end position="308"/>
    </location>
</feature>
<proteinExistence type="inferred from homology"/>
<dbReference type="SMART" id="SM00220">
    <property type="entry name" value="S_TKc"/>
    <property type="match status" value="1"/>
</dbReference>
<dbReference type="PROSITE" id="PS00108">
    <property type="entry name" value="PROTEIN_KINASE_ST"/>
    <property type="match status" value="1"/>
</dbReference>
<feature type="compositionally biased region" description="Low complexity" evidence="11">
    <location>
        <begin position="77"/>
        <end position="87"/>
    </location>
</feature>
<dbReference type="Gene3D" id="1.25.40.20">
    <property type="entry name" value="Ankyrin repeat-containing domain"/>
    <property type="match status" value="1"/>
</dbReference>
<dbReference type="Pfam" id="PF00069">
    <property type="entry name" value="Pkinase"/>
    <property type="match status" value="1"/>
</dbReference>
<feature type="compositionally biased region" description="Low complexity" evidence="11">
    <location>
        <begin position="294"/>
        <end position="308"/>
    </location>
</feature>
<dbReference type="CDD" id="cd06606">
    <property type="entry name" value="STKc_MAPKKK"/>
    <property type="match status" value="1"/>
</dbReference>
<evidence type="ECO:0000256" key="2">
    <source>
        <dbReference type="ARBA" id="ARBA00012406"/>
    </source>
</evidence>
<evidence type="ECO:0000256" key="4">
    <source>
        <dbReference type="ARBA" id="ARBA00022741"/>
    </source>
</evidence>
<dbReference type="InterPro" id="IPR000719">
    <property type="entry name" value="Prot_kinase_dom"/>
</dbReference>
<dbReference type="GO" id="GO:0005524">
    <property type="term" value="F:ATP binding"/>
    <property type="evidence" value="ECO:0007669"/>
    <property type="project" value="UniProtKB-UniRule"/>
</dbReference>
<comment type="catalytic activity">
    <reaction evidence="8">
        <text>L-seryl-[protein] + ATP = O-phospho-L-seryl-[protein] + ADP + H(+)</text>
        <dbReference type="Rhea" id="RHEA:17989"/>
        <dbReference type="Rhea" id="RHEA-COMP:9863"/>
        <dbReference type="Rhea" id="RHEA-COMP:11604"/>
        <dbReference type="ChEBI" id="CHEBI:15378"/>
        <dbReference type="ChEBI" id="CHEBI:29999"/>
        <dbReference type="ChEBI" id="CHEBI:30616"/>
        <dbReference type="ChEBI" id="CHEBI:83421"/>
        <dbReference type="ChEBI" id="CHEBI:456216"/>
        <dbReference type="EC" id="2.7.11.25"/>
    </reaction>
</comment>
<feature type="compositionally biased region" description="Low complexity" evidence="11">
    <location>
        <begin position="108"/>
        <end position="123"/>
    </location>
</feature>
<evidence type="ECO:0000256" key="9">
    <source>
        <dbReference type="PROSITE-ProRule" id="PRU00023"/>
    </source>
</evidence>
<dbReference type="PANTHER" id="PTHR48016">
    <property type="entry name" value="MAP KINASE KINASE KINASE SSK2-RELATED-RELATED"/>
    <property type="match status" value="1"/>
</dbReference>
<evidence type="ECO:0000256" key="10">
    <source>
        <dbReference type="PROSITE-ProRule" id="PRU10141"/>
    </source>
</evidence>
<dbReference type="InterPro" id="IPR008271">
    <property type="entry name" value="Ser/Thr_kinase_AS"/>
</dbReference>
<evidence type="ECO:0000256" key="3">
    <source>
        <dbReference type="ARBA" id="ARBA00022679"/>
    </source>
</evidence>
<evidence type="ECO:0000256" key="7">
    <source>
        <dbReference type="ARBA" id="ARBA00047559"/>
    </source>
</evidence>
<feature type="region of interest" description="Disordered" evidence="11">
    <location>
        <begin position="489"/>
        <end position="673"/>
    </location>
</feature>
<dbReference type="GO" id="GO:0004709">
    <property type="term" value="F:MAP kinase kinase kinase activity"/>
    <property type="evidence" value="ECO:0007669"/>
    <property type="project" value="UniProtKB-EC"/>
</dbReference>
<comment type="catalytic activity">
    <reaction evidence="7">
        <text>L-threonyl-[protein] + ATP = O-phospho-L-threonyl-[protein] + ADP + H(+)</text>
        <dbReference type="Rhea" id="RHEA:46608"/>
        <dbReference type="Rhea" id="RHEA-COMP:11060"/>
        <dbReference type="Rhea" id="RHEA-COMP:11605"/>
        <dbReference type="ChEBI" id="CHEBI:15378"/>
        <dbReference type="ChEBI" id="CHEBI:30013"/>
        <dbReference type="ChEBI" id="CHEBI:30616"/>
        <dbReference type="ChEBI" id="CHEBI:61977"/>
        <dbReference type="ChEBI" id="CHEBI:456216"/>
        <dbReference type="EC" id="2.7.11.25"/>
    </reaction>
</comment>
<reference evidence="13" key="1">
    <citation type="submission" date="2014-05" db="EMBL/GenBank/DDBJ databases">
        <title>The transcriptome of the halophilic microalga Tetraselmis sp. GSL018 isolated from the Great Salt Lake, Utah.</title>
        <authorList>
            <person name="Jinkerson R.E."/>
            <person name="D'Adamo S."/>
            <person name="Posewitz M.C."/>
        </authorList>
    </citation>
    <scope>NUCLEOTIDE SEQUENCE</scope>
    <source>
        <strain evidence="13">GSL018</strain>
    </source>
</reference>
<dbReference type="Pfam" id="PF12796">
    <property type="entry name" value="Ank_2"/>
    <property type="match status" value="1"/>
</dbReference>
<gene>
    <name evidence="13" type="primary">STE11</name>
    <name evidence="13" type="ORF">TSPGSL018_9845</name>
</gene>
<feature type="compositionally biased region" description="Basic and acidic residues" evidence="11">
    <location>
        <begin position="569"/>
        <end position="578"/>
    </location>
</feature>
<dbReference type="PROSITE" id="PS50297">
    <property type="entry name" value="ANK_REP_REGION"/>
    <property type="match status" value="3"/>
</dbReference>
<comment type="similarity">
    <text evidence="1">Belongs to the protein kinase superfamily. STE Ser/Thr protein kinase family. MAP kinase kinase kinase subfamily.</text>
</comment>
<keyword evidence="9" id="KW-0040">ANK repeat</keyword>
<dbReference type="AlphaFoldDB" id="A0A061S659"/>
<dbReference type="EC" id="2.7.11.25" evidence="2"/>
<dbReference type="InterPro" id="IPR050538">
    <property type="entry name" value="MAP_kinase_kinase_kinase"/>
</dbReference>
<feature type="compositionally biased region" description="Low complexity" evidence="11">
    <location>
        <begin position="258"/>
        <end position="270"/>
    </location>
</feature>
<dbReference type="SMART" id="SM00248">
    <property type="entry name" value="ANK"/>
    <property type="match status" value="3"/>
</dbReference>
<keyword evidence="3" id="KW-0808">Transferase</keyword>
<accession>A0A061S659</accession>
<keyword evidence="4 10" id="KW-0547">Nucleotide-binding</keyword>
<protein>
    <recommendedName>
        <fullName evidence="2">mitogen-activated protein kinase kinase kinase</fullName>
        <ecNumber evidence="2">2.7.11.25</ecNumber>
    </recommendedName>
</protein>
<feature type="domain" description="Protein kinase" evidence="12">
    <location>
        <begin position="725"/>
        <end position="991"/>
    </location>
</feature>
<dbReference type="SUPFAM" id="SSF48403">
    <property type="entry name" value="Ankyrin repeat"/>
    <property type="match status" value="1"/>
</dbReference>
<dbReference type="InterPro" id="IPR017441">
    <property type="entry name" value="Protein_kinase_ATP_BS"/>
</dbReference>
<dbReference type="Gene3D" id="1.10.510.10">
    <property type="entry name" value="Transferase(Phosphotransferase) domain 1"/>
    <property type="match status" value="1"/>
</dbReference>
<evidence type="ECO:0000259" key="12">
    <source>
        <dbReference type="PROSITE" id="PS50011"/>
    </source>
</evidence>
<keyword evidence="6 10" id="KW-0067">ATP-binding</keyword>
<feature type="compositionally biased region" description="Low complexity" evidence="11">
    <location>
        <begin position="504"/>
        <end position="523"/>
    </location>
</feature>
<name>A0A061S659_9CHLO</name>
<feature type="compositionally biased region" description="Basic and acidic residues" evidence="11">
    <location>
        <begin position="124"/>
        <end position="137"/>
    </location>
</feature>
<feature type="repeat" description="ANK" evidence="9">
    <location>
        <begin position="382"/>
        <end position="414"/>
    </location>
</feature>
<evidence type="ECO:0000256" key="1">
    <source>
        <dbReference type="ARBA" id="ARBA00006529"/>
    </source>
</evidence>
<evidence type="ECO:0000313" key="13">
    <source>
        <dbReference type="EMBL" id="JAC80622.1"/>
    </source>
</evidence>
<feature type="repeat" description="ANK" evidence="9">
    <location>
        <begin position="415"/>
        <end position="447"/>
    </location>
</feature>
<evidence type="ECO:0000256" key="8">
    <source>
        <dbReference type="ARBA" id="ARBA00048329"/>
    </source>
</evidence>